<feature type="compositionally biased region" description="Pro residues" evidence="2">
    <location>
        <begin position="134"/>
        <end position="143"/>
    </location>
</feature>
<gene>
    <name evidence="3" type="ORF">OEA41_010644</name>
</gene>
<protein>
    <submittedName>
        <fullName evidence="3">Uncharacterized protein</fullName>
    </submittedName>
</protein>
<proteinExistence type="predicted"/>
<accession>A0AAE0DE19</accession>
<evidence type="ECO:0000313" key="4">
    <source>
        <dbReference type="Proteomes" id="UP001276659"/>
    </source>
</evidence>
<keyword evidence="4" id="KW-1185">Reference proteome</keyword>
<feature type="region of interest" description="Disordered" evidence="2">
    <location>
        <begin position="450"/>
        <end position="475"/>
    </location>
</feature>
<feature type="compositionally biased region" description="Basic and acidic residues" evidence="2">
    <location>
        <begin position="309"/>
        <end position="319"/>
    </location>
</feature>
<feature type="compositionally biased region" description="Polar residues" evidence="2">
    <location>
        <begin position="450"/>
        <end position="463"/>
    </location>
</feature>
<organism evidence="3 4">
    <name type="scientific">Lepraria neglecta</name>
    <dbReference type="NCBI Taxonomy" id="209136"/>
    <lineage>
        <taxon>Eukaryota</taxon>
        <taxon>Fungi</taxon>
        <taxon>Dikarya</taxon>
        <taxon>Ascomycota</taxon>
        <taxon>Pezizomycotina</taxon>
        <taxon>Lecanoromycetes</taxon>
        <taxon>OSLEUM clade</taxon>
        <taxon>Lecanoromycetidae</taxon>
        <taxon>Lecanorales</taxon>
        <taxon>Lecanorineae</taxon>
        <taxon>Stereocaulaceae</taxon>
        <taxon>Lepraria</taxon>
    </lineage>
</organism>
<feature type="region of interest" description="Disordered" evidence="2">
    <location>
        <begin position="124"/>
        <end position="268"/>
    </location>
</feature>
<sequence>MIERARGPKWLDLDGLCSSYNREGQRWVMKSMTSTSQAQSHARKASKENTPTAAIDEHDLAAGQFATAAKGTDNSEARSPRNLGLLHRLIYQQAFRALKLLEQHHQKLAQLLKFQNSHPITQLPETVPEEKPAPQEPSAPTPPKAHAGSPYRPASQSLAAAHRPQRDASSSIASNLASARGIPSYKQRRSGQVSSPVLAQHQAEGKILSPPRRSTTGDVASSTAKPSSEKPPPTPQPSSQPTPPPKQPNPTPDPTQPESPKSDEPFHRFYSTFESLFSKLSAPLAFAGLPLTTDDPPAPEKPASTKKPSKSEERVTAEPDYSRLFSKAALRAVREEAGGNNLGAAESFYVVPTTGGMLPYASILTRGGHFPGLERDGTRTSEDLEEFVDARETPGPPSPQMIRGGKKVPGSNKTMEELQLENESLRSILDNLSRRLTDFEMGAQASSTALHQSIKASMRQSPDASVGGGGDADGKVALLEEQINEGKKELERMGKENEKLKGVVGRYRERWEKLKEGARVRREGTTGKEDGE</sequence>
<comment type="caution">
    <text evidence="3">The sequence shown here is derived from an EMBL/GenBank/DDBJ whole genome shotgun (WGS) entry which is preliminary data.</text>
</comment>
<feature type="region of interest" description="Disordered" evidence="2">
    <location>
        <begin position="389"/>
        <end position="411"/>
    </location>
</feature>
<dbReference type="AlphaFoldDB" id="A0AAE0DE19"/>
<name>A0AAE0DE19_9LECA</name>
<reference evidence="3" key="1">
    <citation type="submission" date="2022-11" db="EMBL/GenBank/DDBJ databases">
        <title>Chromosomal genome sequence assembly and mating type (MAT) locus characterization of the leprose asexual lichenized fungus Lepraria neglecta (Nyl.) Erichsen.</title>
        <authorList>
            <person name="Allen J.L."/>
            <person name="Pfeffer B."/>
        </authorList>
    </citation>
    <scope>NUCLEOTIDE SEQUENCE</scope>
    <source>
        <strain evidence="3">Allen 5258</strain>
    </source>
</reference>
<evidence type="ECO:0000256" key="2">
    <source>
        <dbReference type="SAM" id="MobiDB-lite"/>
    </source>
</evidence>
<dbReference type="PANTHER" id="PTHR40130">
    <property type="entry name" value="EXPRESSED PROTEIN"/>
    <property type="match status" value="1"/>
</dbReference>
<dbReference type="Proteomes" id="UP001276659">
    <property type="component" value="Unassembled WGS sequence"/>
</dbReference>
<feature type="coiled-coil region" evidence="1">
    <location>
        <begin position="476"/>
        <end position="503"/>
    </location>
</feature>
<evidence type="ECO:0000256" key="1">
    <source>
        <dbReference type="SAM" id="Coils"/>
    </source>
</evidence>
<evidence type="ECO:0000313" key="3">
    <source>
        <dbReference type="EMBL" id="KAK3167517.1"/>
    </source>
</evidence>
<feature type="compositionally biased region" description="Pro residues" evidence="2">
    <location>
        <begin position="229"/>
        <end position="257"/>
    </location>
</feature>
<feature type="region of interest" description="Disordered" evidence="2">
    <location>
        <begin position="287"/>
        <end position="319"/>
    </location>
</feature>
<dbReference type="EMBL" id="JASNWA010000011">
    <property type="protein sequence ID" value="KAK3167517.1"/>
    <property type="molecule type" value="Genomic_DNA"/>
</dbReference>
<feature type="compositionally biased region" description="Low complexity" evidence="2">
    <location>
        <begin position="168"/>
        <end position="179"/>
    </location>
</feature>
<dbReference type="PANTHER" id="PTHR40130:SF1">
    <property type="entry name" value="SPINDLE POLE BODY-ASSOCIATED PROTEIN CUT12 DOMAIN-CONTAINING PROTEIN"/>
    <property type="match status" value="1"/>
</dbReference>
<keyword evidence="1" id="KW-0175">Coiled coil</keyword>